<feature type="domain" description="FAD-binding" evidence="4">
    <location>
        <begin position="4"/>
        <end position="333"/>
    </location>
</feature>
<comment type="caution">
    <text evidence="5">The sequence shown here is derived from an EMBL/GenBank/DDBJ whole genome shotgun (WGS) entry which is preliminary data.</text>
</comment>
<dbReference type="Pfam" id="PF01494">
    <property type="entry name" value="FAD_binding_3"/>
    <property type="match status" value="1"/>
</dbReference>
<organism evidence="5 6">
    <name type="scientific">Nocardiopsis alba</name>
    <dbReference type="NCBI Taxonomy" id="53437"/>
    <lineage>
        <taxon>Bacteria</taxon>
        <taxon>Bacillati</taxon>
        <taxon>Actinomycetota</taxon>
        <taxon>Actinomycetes</taxon>
        <taxon>Streptosporangiales</taxon>
        <taxon>Nocardiopsidaceae</taxon>
        <taxon>Nocardiopsis</taxon>
    </lineage>
</organism>
<protein>
    <submittedName>
        <fullName evidence="5">Monooxygenase</fullName>
    </submittedName>
</protein>
<gene>
    <name evidence="5" type="ORF">GTW20_11520</name>
</gene>
<evidence type="ECO:0000256" key="1">
    <source>
        <dbReference type="ARBA" id="ARBA00001974"/>
    </source>
</evidence>
<proteinExistence type="predicted"/>
<dbReference type="InterPro" id="IPR002938">
    <property type="entry name" value="FAD-bd"/>
</dbReference>
<dbReference type="EMBL" id="WWHY01000001">
    <property type="protein sequence ID" value="MYR32879.1"/>
    <property type="molecule type" value="Genomic_DNA"/>
</dbReference>
<dbReference type="RefSeq" id="WP_161110936.1">
    <property type="nucleotide sequence ID" value="NZ_JBEYHW010000008.1"/>
</dbReference>
<dbReference type="PRINTS" id="PR00420">
    <property type="entry name" value="RNGMNOXGNASE"/>
</dbReference>
<sequence length="483" mass="51909">MDQRVVIVGAGPVGLWLAAELRYGGVEVTVLERRTERNANSRALTVHARTLELFDSRGVLDPLLAEGTRIPNGHFAVLDSRLDFRGLDSPHPFTVAIPQERTERILEEHARGRGADVRRGVTVSGLEFGEDQVRVLTEDGERIDAPWVVGCDGTRGIVRTAAGIDFPGTSSTCLGWLADVRVAERPDPPIVDAWNDEGQVLGVPLSEDLYRFVGIAREDVREDRPGEPTLEEVRRKITAVTGRDWGAHSPVWLSRYGNAARIAERYRSGRVLLAGDAAHRHMPAGGVGMNVGIQDAANLGWRLASTALGTAPEGLLDGYHDERHPVGVDLLRATQAQTALLTDFSPDGRRLRELMSELISEVPALADDLARRLSGLKVRYPAPPDAHPLVGTRAPDLPLADSGGLFTAMRSGGFVLLDLTGGLEDPDLPAHRVSSTEGRREWTDVDAALVRPDGHVAWAGDASGVPAALRAVGIGATRAEAGG</sequence>
<keyword evidence="5" id="KW-0503">Monooxygenase</keyword>
<reference evidence="5 6" key="1">
    <citation type="journal article" date="2019" name="Nat. Commun.">
        <title>The antimicrobial potential of Streptomyces from insect microbiomes.</title>
        <authorList>
            <person name="Chevrette M.G."/>
            <person name="Carlson C.M."/>
            <person name="Ortega H.E."/>
            <person name="Thomas C."/>
            <person name="Ananiev G.E."/>
            <person name="Barns K.J."/>
            <person name="Book A.J."/>
            <person name="Cagnazzo J."/>
            <person name="Carlos C."/>
            <person name="Flanigan W."/>
            <person name="Grubbs K.J."/>
            <person name="Horn H.A."/>
            <person name="Hoffmann F.M."/>
            <person name="Klassen J.L."/>
            <person name="Knack J.J."/>
            <person name="Lewin G.R."/>
            <person name="McDonald B.R."/>
            <person name="Muller L."/>
            <person name="Melo W.G.P."/>
            <person name="Pinto-Tomas A.A."/>
            <person name="Schmitz A."/>
            <person name="Wendt-Pienkowski E."/>
            <person name="Wildman S."/>
            <person name="Zhao M."/>
            <person name="Zhang F."/>
            <person name="Bugni T.S."/>
            <person name="Andes D.R."/>
            <person name="Pupo M.T."/>
            <person name="Currie C.R."/>
        </authorList>
    </citation>
    <scope>NUCLEOTIDE SEQUENCE [LARGE SCALE GENOMIC DNA]</scope>
    <source>
        <strain evidence="5 6">SID5840</strain>
    </source>
</reference>
<dbReference type="Gene3D" id="3.40.30.120">
    <property type="match status" value="1"/>
</dbReference>
<name>A0A7K2ISC7_9ACTN</name>
<dbReference type="GO" id="GO:0016709">
    <property type="term" value="F:oxidoreductase activity, acting on paired donors, with incorporation or reduction of molecular oxygen, NAD(P)H as one donor, and incorporation of one atom of oxygen"/>
    <property type="evidence" value="ECO:0007669"/>
    <property type="project" value="UniProtKB-ARBA"/>
</dbReference>
<comment type="cofactor">
    <cofactor evidence="1">
        <name>FAD</name>
        <dbReference type="ChEBI" id="CHEBI:57692"/>
    </cofactor>
</comment>
<dbReference type="PANTHER" id="PTHR43004">
    <property type="entry name" value="TRK SYSTEM POTASSIUM UPTAKE PROTEIN"/>
    <property type="match status" value="1"/>
</dbReference>
<evidence type="ECO:0000259" key="4">
    <source>
        <dbReference type="Pfam" id="PF01494"/>
    </source>
</evidence>
<evidence type="ECO:0000313" key="6">
    <source>
        <dbReference type="Proteomes" id="UP000467124"/>
    </source>
</evidence>
<keyword evidence="2" id="KW-0285">Flavoprotein</keyword>
<keyword evidence="5" id="KW-0560">Oxidoreductase</keyword>
<dbReference type="InterPro" id="IPR050641">
    <property type="entry name" value="RIFMO-like"/>
</dbReference>
<dbReference type="Proteomes" id="UP000467124">
    <property type="component" value="Unassembled WGS sequence"/>
</dbReference>
<accession>A0A7K2ISC7</accession>
<dbReference type="AlphaFoldDB" id="A0A7K2ISC7"/>
<dbReference type="SUPFAM" id="SSF51905">
    <property type="entry name" value="FAD/NAD(P)-binding domain"/>
    <property type="match status" value="1"/>
</dbReference>
<dbReference type="PANTHER" id="PTHR43004:SF19">
    <property type="entry name" value="BINDING MONOOXYGENASE, PUTATIVE (JCVI)-RELATED"/>
    <property type="match status" value="1"/>
</dbReference>
<dbReference type="GO" id="GO:0071949">
    <property type="term" value="F:FAD binding"/>
    <property type="evidence" value="ECO:0007669"/>
    <property type="project" value="InterPro"/>
</dbReference>
<dbReference type="Gene3D" id="3.50.50.60">
    <property type="entry name" value="FAD/NAD(P)-binding domain"/>
    <property type="match status" value="1"/>
</dbReference>
<evidence type="ECO:0000313" key="5">
    <source>
        <dbReference type="EMBL" id="MYR32879.1"/>
    </source>
</evidence>
<dbReference type="Pfam" id="PF21274">
    <property type="entry name" value="Rng_hyd_C"/>
    <property type="match status" value="1"/>
</dbReference>
<keyword evidence="3" id="KW-0274">FAD</keyword>
<dbReference type="InterPro" id="IPR036188">
    <property type="entry name" value="FAD/NAD-bd_sf"/>
</dbReference>
<dbReference type="Gene3D" id="3.30.70.2450">
    <property type="match status" value="1"/>
</dbReference>
<evidence type="ECO:0000256" key="2">
    <source>
        <dbReference type="ARBA" id="ARBA00022630"/>
    </source>
</evidence>
<evidence type="ECO:0000256" key="3">
    <source>
        <dbReference type="ARBA" id="ARBA00022827"/>
    </source>
</evidence>